<dbReference type="Pfam" id="PF06267">
    <property type="entry name" value="DUF1028"/>
    <property type="match status" value="1"/>
</dbReference>
<organism evidence="1 2">
    <name type="scientific">Aestuariivirga litoralis</name>
    <dbReference type="NCBI Taxonomy" id="2650924"/>
    <lineage>
        <taxon>Bacteria</taxon>
        <taxon>Pseudomonadati</taxon>
        <taxon>Pseudomonadota</taxon>
        <taxon>Alphaproteobacteria</taxon>
        <taxon>Hyphomicrobiales</taxon>
        <taxon>Aestuariivirgaceae</taxon>
        <taxon>Aestuariivirga</taxon>
    </lineage>
</organism>
<gene>
    <name evidence="1" type="ORF">DK847_04605</name>
</gene>
<protein>
    <submittedName>
        <fullName evidence="1">DUF1028 domain-containing protein</fullName>
    </submittedName>
</protein>
<dbReference type="PANTHER" id="PTHR39328">
    <property type="entry name" value="BLL2871 PROTEIN"/>
    <property type="match status" value="1"/>
</dbReference>
<dbReference type="Proteomes" id="UP000248795">
    <property type="component" value="Unassembled WGS sequence"/>
</dbReference>
<reference evidence="2" key="1">
    <citation type="submission" date="2018-06" db="EMBL/GenBank/DDBJ databases">
        <title>Aestuariibacter litoralis strain KCTC 52945T.</title>
        <authorList>
            <person name="Li X."/>
            <person name="Salam N."/>
            <person name="Li J.-L."/>
            <person name="Chen Y.-M."/>
            <person name="Yang Z.-W."/>
            <person name="Zhang L.-Y."/>
            <person name="Han M.-X."/>
            <person name="Xiao M."/>
            <person name="Li W.-J."/>
        </authorList>
    </citation>
    <scope>NUCLEOTIDE SEQUENCE [LARGE SCALE GENOMIC DNA]</scope>
    <source>
        <strain evidence="2">KCTC 52945</strain>
    </source>
</reference>
<dbReference type="SUPFAM" id="SSF56235">
    <property type="entry name" value="N-terminal nucleophile aminohydrolases (Ntn hydrolases)"/>
    <property type="match status" value="1"/>
</dbReference>
<comment type="caution">
    <text evidence="1">The sequence shown here is derived from an EMBL/GenBank/DDBJ whole genome shotgun (WGS) entry which is preliminary data.</text>
</comment>
<accession>A0A2W2AYN4</accession>
<evidence type="ECO:0000313" key="1">
    <source>
        <dbReference type="EMBL" id="PZF77720.1"/>
    </source>
</evidence>
<dbReference type="Gene3D" id="3.60.20.10">
    <property type="entry name" value="Glutamine Phosphoribosylpyrophosphate, subunit 1, domain 1"/>
    <property type="match status" value="1"/>
</dbReference>
<dbReference type="EMBL" id="QKVK01000002">
    <property type="protein sequence ID" value="PZF77720.1"/>
    <property type="molecule type" value="Genomic_DNA"/>
</dbReference>
<dbReference type="InterPro" id="IPR029055">
    <property type="entry name" value="Ntn_hydrolases_N"/>
</dbReference>
<proteinExistence type="predicted"/>
<dbReference type="PANTHER" id="PTHR39328:SF1">
    <property type="entry name" value="BLL2871 PROTEIN"/>
    <property type="match status" value="1"/>
</dbReference>
<keyword evidence="2" id="KW-1185">Reference proteome</keyword>
<name>A0A2W2AYN4_9HYPH</name>
<dbReference type="AlphaFoldDB" id="A0A2W2AYN4"/>
<sequence length="225" mass="24015">MTFSIAGRCAKSGAFGVAITTSSIAVGARCPHARARVGAVATQNVTDPNLGPLLLDLMEKGLSAADAIAAVKKDRPFIDYRQLTAVDSQGRSATWSGKNILGTHGVSEQRDCVAAGNLLKHASLPKTMTDAFAANADQHLAERLLRSLEAGLDSGGEEGPVHSAALIVYHEQAFPLVSLRVDWDDENPIRVLRRLWEDYKPQMGAYLQRAVDPTQAPSYGVPGDP</sequence>
<dbReference type="InterPro" id="IPR010430">
    <property type="entry name" value="DUF1028"/>
</dbReference>
<evidence type="ECO:0000313" key="2">
    <source>
        <dbReference type="Proteomes" id="UP000248795"/>
    </source>
</evidence>
<dbReference type="RefSeq" id="WP_111196467.1">
    <property type="nucleotide sequence ID" value="NZ_QKVK01000002.1"/>
</dbReference>